<dbReference type="PANTHER" id="PTHR43244">
    <property type="match status" value="1"/>
</dbReference>
<keyword evidence="4" id="KW-1185">Reference proteome</keyword>
<dbReference type="GO" id="GO:0016705">
    <property type="term" value="F:oxidoreductase activity, acting on paired donors, with incorporation or reduction of molecular oxygen"/>
    <property type="evidence" value="ECO:0007669"/>
    <property type="project" value="InterPro"/>
</dbReference>
<dbReference type="InterPro" id="IPR036661">
    <property type="entry name" value="Luciferase-like_sf"/>
</dbReference>
<proteinExistence type="predicted"/>
<organism evidence="3 4">
    <name type="scientific">Serinibacter arcticus</name>
    <dbReference type="NCBI Taxonomy" id="1655435"/>
    <lineage>
        <taxon>Bacteria</taxon>
        <taxon>Bacillati</taxon>
        <taxon>Actinomycetota</taxon>
        <taxon>Actinomycetes</taxon>
        <taxon>Micrococcales</taxon>
        <taxon>Beutenbergiaceae</taxon>
        <taxon>Serinibacter</taxon>
    </lineage>
</organism>
<dbReference type="Gene3D" id="3.20.20.30">
    <property type="entry name" value="Luciferase-like domain"/>
    <property type="match status" value="1"/>
</dbReference>
<comment type="caution">
    <text evidence="3">The sequence shown here is derived from an EMBL/GenBank/DDBJ whole genome shotgun (WGS) entry which is preliminary data.</text>
</comment>
<dbReference type="SUPFAM" id="SSF51679">
    <property type="entry name" value="Bacterial luciferase-like"/>
    <property type="match status" value="1"/>
</dbReference>
<feature type="domain" description="Luciferase-like" evidence="2">
    <location>
        <begin position="9"/>
        <end position="255"/>
    </location>
</feature>
<dbReference type="EMBL" id="RHPJ01000005">
    <property type="protein sequence ID" value="TGO03948.1"/>
    <property type="molecule type" value="Genomic_DNA"/>
</dbReference>
<evidence type="ECO:0000313" key="4">
    <source>
        <dbReference type="Proteomes" id="UP000297318"/>
    </source>
</evidence>
<protein>
    <recommendedName>
        <fullName evidence="2">Luciferase-like domain-containing protein</fullName>
    </recommendedName>
</protein>
<accession>A0A4Z1DYN4</accession>
<sequence>MTFIGYHASHEQVPPSGLLEAVIEAERIGFDGAFSADHLAPWTPAQGHSGNTLAWLGAALTSTRFTIGAVATPGYRYHPVVMAHAIATYGEMFPGRYFAALGSGELLNEHVVGGEWPSKDERMARLGECVEVIRRLLAGEEVTHSGLIEVDRARIWSLPTTPPALMATATSTATAAWAAGWADGLVTVGTTVEEVTPILDAYRSAGGRGPAALQVHLAHGENEAEASALVREQWLHGVVTPPTTWDVATPQEFVALSRDGGDPSDADLRAAVVTSSDVDELTSRVADLAAVGFERLYVHDISQDQLGYLAGLAPQLLAGLRAALPSRRDVPLTSD</sequence>
<evidence type="ECO:0000256" key="1">
    <source>
        <dbReference type="ARBA" id="ARBA00023002"/>
    </source>
</evidence>
<evidence type="ECO:0000313" key="3">
    <source>
        <dbReference type="EMBL" id="TGO03948.1"/>
    </source>
</evidence>
<reference evidence="3 4" key="1">
    <citation type="submission" date="2018-11" db="EMBL/GenBank/DDBJ databases">
        <title>Complete genome sequencing of the Actinobacteria Serinibacter sp. K3-2.</title>
        <authorList>
            <person name="Rakitin A.L."/>
            <person name="Beletsky A.V."/>
            <person name="Mardanov A.V."/>
            <person name="Ravin N.V."/>
            <person name="Gromova A.S."/>
            <person name="Filippova S.N."/>
            <person name="Gal'Chenko V.F."/>
        </authorList>
    </citation>
    <scope>NUCLEOTIDE SEQUENCE [LARGE SCALE GENOMIC DNA]</scope>
    <source>
        <strain evidence="3 4">K3-2</strain>
    </source>
</reference>
<name>A0A4Z1DYN4_9MICO</name>
<gene>
    <name evidence="3" type="ORF">SERN_2960</name>
</gene>
<keyword evidence="1" id="KW-0560">Oxidoreductase</keyword>
<evidence type="ECO:0000259" key="2">
    <source>
        <dbReference type="Pfam" id="PF00296"/>
    </source>
</evidence>
<dbReference type="Proteomes" id="UP000297318">
    <property type="component" value="Unassembled WGS sequence"/>
</dbReference>
<dbReference type="AlphaFoldDB" id="A0A4Z1DYN4"/>
<dbReference type="OrthoDB" id="180193at2"/>
<dbReference type="Pfam" id="PF00296">
    <property type="entry name" value="Bac_luciferase"/>
    <property type="match status" value="1"/>
</dbReference>
<dbReference type="InterPro" id="IPR011251">
    <property type="entry name" value="Luciferase-like_dom"/>
</dbReference>
<dbReference type="RefSeq" id="WP_135850958.1">
    <property type="nucleotide sequence ID" value="NZ_RHPJ01000005.1"/>
</dbReference>
<dbReference type="PANTHER" id="PTHR43244:SF1">
    <property type="entry name" value="5,10-METHYLENETETRAHYDROMETHANOPTERIN REDUCTASE"/>
    <property type="match status" value="1"/>
</dbReference>
<dbReference type="InterPro" id="IPR050564">
    <property type="entry name" value="F420-G6PD/mer"/>
</dbReference>